<organism evidence="1 2">
    <name type="scientific">Microcystis aeruginosa PCC 9432</name>
    <dbReference type="NCBI Taxonomy" id="1160280"/>
    <lineage>
        <taxon>Bacteria</taxon>
        <taxon>Bacillati</taxon>
        <taxon>Cyanobacteriota</taxon>
        <taxon>Cyanophyceae</taxon>
        <taxon>Oscillatoriophycideae</taxon>
        <taxon>Chroococcales</taxon>
        <taxon>Microcystaceae</taxon>
        <taxon>Microcystis</taxon>
    </lineage>
</organism>
<dbReference type="PANTHER" id="PTHR39337:SF1">
    <property type="entry name" value="BLR5642 PROTEIN"/>
    <property type="match status" value="1"/>
</dbReference>
<proteinExistence type="predicted"/>
<evidence type="ECO:0008006" key="3">
    <source>
        <dbReference type="Google" id="ProtNLM"/>
    </source>
</evidence>
<sequence length="149" mass="17305">MMNRTINLFTIGFTQKTAQKFFDDLQKAGVKRVIDTRLNNVSQLAGFSKKADLEYFLKVIGGIEYVHVLDLAPTQDILDEYKKKKVDWTIYEQKFRQLISSRRIETKVSPDVINNACLLCSEAKPHNCHRRLVAEYLKDKWGNVNICHL</sequence>
<evidence type="ECO:0000313" key="2">
    <source>
        <dbReference type="Proteomes" id="UP000005806"/>
    </source>
</evidence>
<protein>
    <recommendedName>
        <fullName evidence="3">DUF488 domain-containing protein</fullName>
    </recommendedName>
</protein>
<dbReference type="Pfam" id="PF04343">
    <property type="entry name" value="DUF488"/>
    <property type="match status" value="1"/>
</dbReference>
<evidence type="ECO:0000313" key="1">
    <source>
        <dbReference type="EMBL" id="CCH93107.1"/>
    </source>
</evidence>
<reference evidence="1 2" key="1">
    <citation type="submission" date="2012-04" db="EMBL/GenBank/DDBJ databases">
        <authorList>
            <person name="Genoscope - CEA"/>
        </authorList>
    </citation>
    <scope>NUCLEOTIDE SEQUENCE [LARGE SCALE GENOMIC DNA]</scope>
    <source>
        <strain evidence="1 2">9432</strain>
    </source>
</reference>
<gene>
    <name evidence="1" type="ORF">MICCA_2760023</name>
</gene>
<dbReference type="AlphaFoldDB" id="A0A822LC62"/>
<dbReference type="Proteomes" id="UP000005806">
    <property type="component" value="Unassembled WGS sequence"/>
</dbReference>
<dbReference type="InterPro" id="IPR007438">
    <property type="entry name" value="DUF488"/>
</dbReference>
<name>A0A822LC62_MICAE</name>
<comment type="caution">
    <text evidence="1">The sequence shown here is derived from an EMBL/GenBank/DDBJ whole genome shotgun (WGS) entry which is preliminary data.</text>
</comment>
<accession>A0A822LC62</accession>
<dbReference type="EMBL" id="CAIH01000197">
    <property type="protein sequence ID" value="CCH93107.1"/>
    <property type="molecule type" value="Genomic_DNA"/>
</dbReference>
<dbReference type="PANTHER" id="PTHR39337">
    <property type="entry name" value="BLR5642 PROTEIN"/>
    <property type="match status" value="1"/>
</dbReference>